<feature type="domain" description="Anti-sigma factor NepR" evidence="2">
    <location>
        <begin position="28"/>
        <end position="59"/>
    </location>
</feature>
<sequence>MVQKVKAGTPHFAEGVAVPSQVGKSKEDWIGNQFRRIYDEALEDDIPNDMMDLLSQLDNISASQDSSDDQTDSDDEPDKESSN</sequence>
<protein>
    <recommendedName>
        <fullName evidence="2">Anti-sigma factor NepR domain-containing protein</fullName>
    </recommendedName>
</protein>
<feature type="region of interest" description="Disordered" evidence="1">
    <location>
        <begin position="59"/>
        <end position="83"/>
    </location>
</feature>
<keyword evidence="4" id="KW-1185">Reference proteome</keyword>
<evidence type="ECO:0000256" key="1">
    <source>
        <dbReference type="SAM" id="MobiDB-lite"/>
    </source>
</evidence>
<accession>A0A939ERR3</accession>
<name>A0A939ERR3_9HYPH</name>
<dbReference type="AlphaFoldDB" id="A0A939ERR3"/>
<dbReference type="EMBL" id="JAFLNF010000011">
    <property type="protein sequence ID" value="MBO0347352.1"/>
    <property type="molecule type" value="Genomic_DNA"/>
</dbReference>
<gene>
    <name evidence="3" type="ORF">J0X15_19135</name>
</gene>
<evidence type="ECO:0000313" key="4">
    <source>
        <dbReference type="Proteomes" id="UP000664779"/>
    </source>
</evidence>
<dbReference type="Proteomes" id="UP000664779">
    <property type="component" value="Unassembled WGS sequence"/>
</dbReference>
<evidence type="ECO:0000259" key="2">
    <source>
        <dbReference type="Pfam" id="PF18557"/>
    </source>
</evidence>
<proteinExistence type="predicted"/>
<comment type="caution">
    <text evidence="3">The sequence shown here is derived from an EMBL/GenBank/DDBJ whole genome shotgun (WGS) entry which is preliminary data.</text>
</comment>
<dbReference type="RefSeq" id="WP_206944410.1">
    <property type="nucleotide sequence ID" value="NZ_JAFLNF010000011.1"/>
</dbReference>
<organism evidence="3 4">
    <name type="scientific">Roseibium limicola</name>
    <dbReference type="NCBI Taxonomy" id="2816037"/>
    <lineage>
        <taxon>Bacteria</taxon>
        <taxon>Pseudomonadati</taxon>
        <taxon>Pseudomonadota</taxon>
        <taxon>Alphaproteobacteria</taxon>
        <taxon>Hyphomicrobiales</taxon>
        <taxon>Stappiaceae</taxon>
        <taxon>Roseibium</taxon>
    </lineage>
</organism>
<dbReference type="InterPro" id="IPR041649">
    <property type="entry name" value="NepR"/>
</dbReference>
<feature type="compositionally biased region" description="Acidic residues" evidence="1">
    <location>
        <begin position="66"/>
        <end position="83"/>
    </location>
</feature>
<evidence type="ECO:0000313" key="3">
    <source>
        <dbReference type="EMBL" id="MBO0347352.1"/>
    </source>
</evidence>
<reference evidence="3" key="1">
    <citation type="submission" date="2021-03" db="EMBL/GenBank/DDBJ databases">
        <title>Roseibium sp. CAU 1637 isolated from Incheon.</title>
        <authorList>
            <person name="Kim W."/>
        </authorList>
    </citation>
    <scope>NUCLEOTIDE SEQUENCE</scope>
    <source>
        <strain evidence="3">CAU 1637</strain>
    </source>
</reference>
<dbReference type="Pfam" id="PF18557">
    <property type="entry name" value="NepR"/>
    <property type="match status" value="1"/>
</dbReference>